<comment type="caution">
    <text evidence="2">The sequence shown here is derived from an EMBL/GenBank/DDBJ whole genome shotgun (WGS) entry which is preliminary data.</text>
</comment>
<evidence type="ECO:0008006" key="4">
    <source>
        <dbReference type="Google" id="ProtNLM"/>
    </source>
</evidence>
<evidence type="ECO:0000256" key="1">
    <source>
        <dbReference type="SAM" id="Phobius"/>
    </source>
</evidence>
<keyword evidence="1" id="KW-1133">Transmembrane helix</keyword>
<evidence type="ECO:0000313" key="2">
    <source>
        <dbReference type="EMBL" id="GGY65226.1"/>
    </source>
</evidence>
<evidence type="ECO:0000313" key="3">
    <source>
        <dbReference type="Proteomes" id="UP000619761"/>
    </source>
</evidence>
<dbReference type="Pfam" id="PF14079">
    <property type="entry name" value="DUF4260"/>
    <property type="match status" value="1"/>
</dbReference>
<name>A0ABQ3ATA1_9GAMM</name>
<dbReference type="Proteomes" id="UP000619761">
    <property type="component" value="Unassembled WGS sequence"/>
</dbReference>
<keyword evidence="3" id="KW-1185">Reference proteome</keyword>
<proteinExistence type="predicted"/>
<feature type="transmembrane region" description="Helical" evidence="1">
    <location>
        <begin position="64"/>
        <end position="85"/>
    </location>
</feature>
<accession>A0ABQ3ATA1</accession>
<sequence length="132" mass="15146">MSKLEQGYVTGHVRWLLRLEGLAIFLFALMAYEFMGFQWGFFILVFLAPDLSFFAYFHSSRVGAIAYNTMHSYILPLMLFAYGFFVSSSNANQLAIIWIAHIGFDRALGFGVKYSKGFRYTHFGKLGHSKEN</sequence>
<reference evidence="3" key="1">
    <citation type="journal article" date="2019" name="Int. J. Syst. Evol. Microbiol.">
        <title>The Global Catalogue of Microorganisms (GCM) 10K type strain sequencing project: providing services to taxonomists for standard genome sequencing and annotation.</title>
        <authorList>
            <consortium name="The Broad Institute Genomics Platform"/>
            <consortium name="The Broad Institute Genome Sequencing Center for Infectious Disease"/>
            <person name="Wu L."/>
            <person name="Ma J."/>
        </authorList>
    </citation>
    <scope>NUCLEOTIDE SEQUENCE [LARGE SCALE GENOMIC DNA]</scope>
    <source>
        <strain evidence="3">KCTC 32239</strain>
    </source>
</reference>
<protein>
    <recommendedName>
        <fullName evidence="4">DUF4260 domain-containing protein</fullName>
    </recommendedName>
</protein>
<gene>
    <name evidence="2" type="ORF">GCM10011613_06350</name>
</gene>
<organism evidence="2 3">
    <name type="scientific">Cellvibrio zantedeschiae</name>
    <dbReference type="NCBI Taxonomy" id="1237077"/>
    <lineage>
        <taxon>Bacteria</taxon>
        <taxon>Pseudomonadati</taxon>
        <taxon>Pseudomonadota</taxon>
        <taxon>Gammaproteobacteria</taxon>
        <taxon>Cellvibrionales</taxon>
        <taxon>Cellvibrionaceae</taxon>
        <taxon>Cellvibrio</taxon>
    </lineage>
</organism>
<keyword evidence="1" id="KW-0812">Transmembrane</keyword>
<dbReference type="RefSeq" id="WP_189416011.1">
    <property type="nucleotide sequence ID" value="NZ_BMYZ01000001.1"/>
</dbReference>
<feature type="transmembrane region" description="Helical" evidence="1">
    <location>
        <begin position="12"/>
        <end position="32"/>
    </location>
</feature>
<keyword evidence="1" id="KW-0472">Membrane</keyword>
<dbReference type="EMBL" id="BMYZ01000001">
    <property type="protein sequence ID" value="GGY65226.1"/>
    <property type="molecule type" value="Genomic_DNA"/>
</dbReference>
<dbReference type="InterPro" id="IPR025356">
    <property type="entry name" value="DUF4260"/>
</dbReference>